<dbReference type="InterPro" id="IPR036465">
    <property type="entry name" value="vWFA_dom_sf"/>
</dbReference>
<dbReference type="AlphaFoldDB" id="A0AAD4SAL3"/>
<dbReference type="InterPro" id="IPR052079">
    <property type="entry name" value="E3_ligase/Copine_domain"/>
</dbReference>
<protein>
    <recommendedName>
        <fullName evidence="1">Copine C-terminal domain-containing protein</fullName>
    </recommendedName>
</protein>
<evidence type="ECO:0000259" key="1">
    <source>
        <dbReference type="Pfam" id="PF07002"/>
    </source>
</evidence>
<feature type="domain" description="Copine C-terminal" evidence="1">
    <location>
        <begin position="74"/>
        <end position="273"/>
    </location>
</feature>
<dbReference type="SUPFAM" id="SSF53300">
    <property type="entry name" value="vWA-like"/>
    <property type="match status" value="1"/>
</dbReference>
<dbReference type="GO" id="GO:0004842">
    <property type="term" value="F:ubiquitin-protein transferase activity"/>
    <property type="evidence" value="ECO:0007669"/>
    <property type="project" value="TreeGrafter"/>
</dbReference>
<dbReference type="PANTHER" id="PTHR45751:SF29">
    <property type="entry name" value="E3 UBIQUITIN-PROTEIN LIGASE RGLG2"/>
    <property type="match status" value="1"/>
</dbReference>
<dbReference type="EMBL" id="JAJJMB010012717">
    <property type="protein sequence ID" value="KAI3873988.1"/>
    <property type="molecule type" value="Genomic_DNA"/>
</dbReference>
<dbReference type="PANTHER" id="PTHR45751">
    <property type="entry name" value="COPINE FAMILY PROTEIN 1"/>
    <property type="match status" value="1"/>
</dbReference>
<sequence length="279" mass="31330">MNHKSKSVKFCITGLLRMWEKSYGRLRSNHISIICQDSAFEKNKEALEQADLILGVDFTKSNEETGQVSFKGKSLHLIREGIPNPYQQAMTVLGEVFPFWDTNKPISCYGFGEATTLGGVLSFRSPCNGIADALAQYKEMVPNLYLAGPKSFAPVINMAISTVKKNQGKHYVLLIISNGPYWIPLVHRNKDTECGQLSCQEQETIEAIELARKFSLSIILIGVGDKSKDMSRFFEDHLSAEALEIFQVVNHTEIMAQNLPKSEKEMDFSLAIMKKLRCV</sequence>
<dbReference type="GO" id="GO:0016567">
    <property type="term" value="P:protein ubiquitination"/>
    <property type="evidence" value="ECO:0007669"/>
    <property type="project" value="TreeGrafter"/>
</dbReference>
<accession>A0AAD4SAL3</accession>
<gene>
    <name evidence="2" type="ORF">MKW98_001637</name>
</gene>
<dbReference type="InterPro" id="IPR010734">
    <property type="entry name" value="Copine_C"/>
</dbReference>
<proteinExistence type="predicted"/>
<dbReference type="GO" id="GO:0005634">
    <property type="term" value="C:nucleus"/>
    <property type="evidence" value="ECO:0007669"/>
    <property type="project" value="TreeGrafter"/>
</dbReference>
<keyword evidence="3" id="KW-1185">Reference proteome</keyword>
<comment type="caution">
    <text evidence="2">The sequence shown here is derived from an EMBL/GenBank/DDBJ whole genome shotgun (WGS) entry which is preliminary data.</text>
</comment>
<evidence type="ECO:0000313" key="2">
    <source>
        <dbReference type="EMBL" id="KAI3873988.1"/>
    </source>
</evidence>
<evidence type="ECO:0000313" key="3">
    <source>
        <dbReference type="Proteomes" id="UP001202328"/>
    </source>
</evidence>
<organism evidence="2 3">
    <name type="scientific">Papaver atlanticum</name>
    <dbReference type="NCBI Taxonomy" id="357466"/>
    <lineage>
        <taxon>Eukaryota</taxon>
        <taxon>Viridiplantae</taxon>
        <taxon>Streptophyta</taxon>
        <taxon>Embryophyta</taxon>
        <taxon>Tracheophyta</taxon>
        <taxon>Spermatophyta</taxon>
        <taxon>Magnoliopsida</taxon>
        <taxon>Ranunculales</taxon>
        <taxon>Papaveraceae</taxon>
        <taxon>Papaveroideae</taxon>
        <taxon>Papaver</taxon>
    </lineage>
</organism>
<dbReference type="Proteomes" id="UP001202328">
    <property type="component" value="Unassembled WGS sequence"/>
</dbReference>
<dbReference type="Pfam" id="PF07002">
    <property type="entry name" value="Copine"/>
    <property type="match status" value="1"/>
</dbReference>
<name>A0AAD4SAL3_9MAGN</name>
<reference evidence="2" key="1">
    <citation type="submission" date="2022-04" db="EMBL/GenBank/DDBJ databases">
        <title>A functionally conserved STORR gene fusion in Papaver species that diverged 16.8 million years ago.</title>
        <authorList>
            <person name="Catania T."/>
        </authorList>
    </citation>
    <scope>NUCLEOTIDE SEQUENCE</scope>
    <source>
        <strain evidence="2">S-188037</strain>
    </source>
</reference>